<accession>A0A494TD70</accession>
<dbReference type="Proteomes" id="UP000276254">
    <property type="component" value="Chromosome"/>
</dbReference>
<keyword evidence="2" id="KW-1185">Reference proteome</keyword>
<organism evidence="1 2">
    <name type="scientific">Sphingomonas paeninsulae</name>
    <dbReference type="NCBI Taxonomy" id="2319844"/>
    <lineage>
        <taxon>Bacteria</taxon>
        <taxon>Pseudomonadati</taxon>
        <taxon>Pseudomonadota</taxon>
        <taxon>Alphaproteobacteria</taxon>
        <taxon>Sphingomonadales</taxon>
        <taxon>Sphingomonadaceae</taxon>
        <taxon>Sphingomonas</taxon>
    </lineage>
</organism>
<dbReference type="KEGG" id="spha:D3Y57_17700"/>
<dbReference type="RefSeq" id="WP_121154721.1">
    <property type="nucleotide sequence ID" value="NZ_CP032829.1"/>
</dbReference>
<dbReference type="OrthoDB" id="8637570at2"/>
<gene>
    <name evidence="1" type="ORF">D3Y57_17700</name>
</gene>
<evidence type="ECO:0000313" key="1">
    <source>
        <dbReference type="EMBL" id="AYJ87427.1"/>
    </source>
</evidence>
<dbReference type="EMBL" id="CP032829">
    <property type="protein sequence ID" value="AYJ87427.1"/>
    <property type="molecule type" value="Genomic_DNA"/>
</dbReference>
<reference evidence="1 2" key="1">
    <citation type="submission" date="2018-09" db="EMBL/GenBank/DDBJ databases">
        <title>Sphingomonas peninsula sp. nov., isolated from fildes peninsula, Antarctic soil.</title>
        <authorList>
            <person name="Yingchao G."/>
        </authorList>
    </citation>
    <scope>NUCLEOTIDE SEQUENCE [LARGE SCALE GENOMIC DNA]</scope>
    <source>
        <strain evidence="1 2">YZ-8</strain>
    </source>
</reference>
<proteinExistence type="predicted"/>
<protein>
    <submittedName>
        <fullName evidence="1">Uncharacterized protein</fullName>
    </submittedName>
</protein>
<evidence type="ECO:0000313" key="2">
    <source>
        <dbReference type="Proteomes" id="UP000276254"/>
    </source>
</evidence>
<name>A0A494TD70_SPHPE</name>
<sequence>MTNTAPFDLFASAGLLNTKTGTIDITRPKFTGPPTRQTLAVRIYDLTAMGQKALRHPDAQPNAVFGPLGDQFCYGTPQVDAITRFTEPSPVMGTTVSSVRYRYRLKDKADWATLPSMIAAFPILAKTTAADGAEGRTTLVLTSSGWVDTRSNP</sequence>
<dbReference type="AlphaFoldDB" id="A0A494TD70"/>